<dbReference type="InterPro" id="IPR000182">
    <property type="entry name" value="GNAT_dom"/>
</dbReference>
<organism evidence="2 3">
    <name type="scientific">Pacificibacter maritimus</name>
    <dbReference type="NCBI Taxonomy" id="762213"/>
    <lineage>
        <taxon>Bacteria</taxon>
        <taxon>Pseudomonadati</taxon>
        <taxon>Pseudomonadota</taxon>
        <taxon>Alphaproteobacteria</taxon>
        <taxon>Rhodobacterales</taxon>
        <taxon>Roseobacteraceae</taxon>
        <taxon>Pacificibacter</taxon>
    </lineage>
</organism>
<keyword evidence="3" id="KW-1185">Reference proteome</keyword>
<reference evidence="2 3" key="1">
    <citation type="submission" date="2018-11" db="EMBL/GenBank/DDBJ databases">
        <title>Genomic Encyclopedia of Type Strains, Phase IV (KMG-IV): sequencing the most valuable type-strain genomes for metagenomic binning, comparative biology and taxonomic classification.</title>
        <authorList>
            <person name="Goeker M."/>
        </authorList>
    </citation>
    <scope>NUCLEOTIDE SEQUENCE [LARGE SCALE GENOMIC DNA]</scope>
    <source>
        <strain evidence="2 3">DSM 104731</strain>
    </source>
</reference>
<gene>
    <name evidence="2" type="ORF">EDD53_2115</name>
</gene>
<dbReference type="Pfam" id="PF00583">
    <property type="entry name" value="Acetyltransf_1"/>
    <property type="match status" value="1"/>
</dbReference>
<dbReference type="CDD" id="cd04301">
    <property type="entry name" value="NAT_SF"/>
    <property type="match status" value="1"/>
</dbReference>
<dbReference type="RefSeq" id="WP_123793162.1">
    <property type="nucleotide sequence ID" value="NZ_RKQK01000003.1"/>
</dbReference>
<accession>A0A3N4U6K3</accession>
<evidence type="ECO:0000313" key="3">
    <source>
        <dbReference type="Proteomes" id="UP000269689"/>
    </source>
</evidence>
<sequence length="171" mass="19064">MELRELTRDDELALSIFLDSECGHSQMYQTVKNLRDSNMLAMDRLAFEGDKIVGYVCFAKMVQPADWWVLAVLVVSSHERKKGIGRELVYRGMHHARRAKCPAVVVVGDPDYFAQVGFSTSAARNLQLPFAKDYTSLHPIAPGTGLSAHELIYPTAFVPFDQGTESQAELS</sequence>
<dbReference type="InterPro" id="IPR016181">
    <property type="entry name" value="Acyl_CoA_acyltransferase"/>
</dbReference>
<name>A0A3N4U6K3_9RHOB</name>
<dbReference type="Gene3D" id="3.40.630.30">
    <property type="match status" value="1"/>
</dbReference>
<evidence type="ECO:0000313" key="2">
    <source>
        <dbReference type="EMBL" id="RPE66413.1"/>
    </source>
</evidence>
<dbReference type="EMBL" id="RKQK01000003">
    <property type="protein sequence ID" value="RPE66413.1"/>
    <property type="molecule type" value="Genomic_DNA"/>
</dbReference>
<protein>
    <submittedName>
        <fullName evidence="2">Putative acetyltransferase</fullName>
    </submittedName>
</protein>
<dbReference type="PROSITE" id="PS51186">
    <property type="entry name" value="GNAT"/>
    <property type="match status" value="1"/>
</dbReference>
<dbReference type="OrthoDB" id="9797178at2"/>
<dbReference type="AlphaFoldDB" id="A0A3N4U6K3"/>
<feature type="domain" description="N-acetyltransferase" evidence="1">
    <location>
        <begin position="1"/>
        <end position="135"/>
    </location>
</feature>
<proteinExistence type="predicted"/>
<dbReference type="GO" id="GO:0016747">
    <property type="term" value="F:acyltransferase activity, transferring groups other than amino-acyl groups"/>
    <property type="evidence" value="ECO:0007669"/>
    <property type="project" value="InterPro"/>
</dbReference>
<dbReference type="Proteomes" id="UP000269689">
    <property type="component" value="Unassembled WGS sequence"/>
</dbReference>
<evidence type="ECO:0000259" key="1">
    <source>
        <dbReference type="PROSITE" id="PS51186"/>
    </source>
</evidence>
<comment type="caution">
    <text evidence="2">The sequence shown here is derived from an EMBL/GenBank/DDBJ whole genome shotgun (WGS) entry which is preliminary data.</text>
</comment>
<dbReference type="SUPFAM" id="SSF55729">
    <property type="entry name" value="Acyl-CoA N-acyltransferases (Nat)"/>
    <property type="match status" value="1"/>
</dbReference>
<keyword evidence="2" id="KW-0808">Transferase</keyword>